<evidence type="ECO:0000256" key="2">
    <source>
        <dbReference type="ARBA" id="ARBA00023033"/>
    </source>
</evidence>
<reference evidence="5" key="1">
    <citation type="journal article" date="2019" name="Int. J. Syst. Evol. Microbiol.">
        <title>The Global Catalogue of Microorganisms (GCM) 10K type strain sequencing project: providing services to taxonomists for standard genome sequencing and annotation.</title>
        <authorList>
            <consortium name="The Broad Institute Genomics Platform"/>
            <consortium name="The Broad Institute Genome Sequencing Center for Infectious Disease"/>
            <person name="Wu L."/>
            <person name="Ma J."/>
        </authorList>
    </citation>
    <scope>NUCLEOTIDE SEQUENCE [LARGE SCALE GENOMIC DNA]</scope>
    <source>
        <strain evidence="5">JCM 17927</strain>
    </source>
</reference>
<evidence type="ECO:0000313" key="5">
    <source>
        <dbReference type="Proteomes" id="UP001501175"/>
    </source>
</evidence>
<evidence type="ECO:0000313" key="4">
    <source>
        <dbReference type="EMBL" id="GAA4447451.1"/>
    </source>
</evidence>
<comment type="caution">
    <text evidence="4">The sequence shown here is derived from an EMBL/GenBank/DDBJ whole genome shotgun (WGS) entry which is preliminary data.</text>
</comment>
<dbReference type="PANTHER" id="PTHR13789">
    <property type="entry name" value="MONOOXYGENASE"/>
    <property type="match status" value="1"/>
</dbReference>
<dbReference type="PRINTS" id="PR00420">
    <property type="entry name" value="RNGMNOXGNASE"/>
</dbReference>
<name>A0ABP8MBD7_9BACT</name>
<keyword evidence="5" id="KW-1185">Reference proteome</keyword>
<dbReference type="EMBL" id="BAABHD010000003">
    <property type="protein sequence ID" value="GAA4447451.1"/>
    <property type="molecule type" value="Genomic_DNA"/>
</dbReference>
<dbReference type="InterPro" id="IPR050493">
    <property type="entry name" value="FAD-dep_Monooxygenase_BioMet"/>
</dbReference>
<feature type="domain" description="FAD-binding" evidence="3">
    <location>
        <begin position="4"/>
        <end position="337"/>
    </location>
</feature>
<organism evidence="4 5">
    <name type="scientific">Nibrella saemangeumensis</name>
    <dbReference type="NCBI Taxonomy" id="1084526"/>
    <lineage>
        <taxon>Bacteria</taxon>
        <taxon>Pseudomonadati</taxon>
        <taxon>Bacteroidota</taxon>
        <taxon>Cytophagia</taxon>
        <taxon>Cytophagales</taxon>
        <taxon>Spirosomataceae</taxon>
        <taxon>Nibrella</taxon>
    </lineage>
</organism>
<keyword evidence="2 4" id="KW-0503">Monooxygenase</keyword>
<dbReference type="InterPro" id="IPR002938">
    <property type="entry name" value="FAD-bd"/>
</dbReference>
<dbReference type="GO" id="GO:0004497">
    <property type="term" value="F:monooxygenase activity"/>
    <property type="evidence" value="ECO:0007669"/>
    <property type="project" value="UniProtKB-KW"/>
</dbReference>
<protein>
    <submittedName>
        <fullName evidence="4">FAD-dependent monooxygenase</fullName>
    </submittedName>
</protein>
<proteinExistence type="predicted"/>
<gene>
    <name evidence="4" type="ORF">GCM10023189_03900</name>
</gene>
<evidence type="ECO:0000256" key="1">
    <source>
        <dbReference type="ARBA" id="ARBA00023002"/>
    </source>
</evidence>
<dbReference type="SUPFAM" id="SSF51905">
    <property type="entry name" value="FAD/NAD(P)-binding domain"/>
    <property type="match status" value="1"/>
</dbReference>
<evidence type="ECO:0000259" key="3">
    <source>
        <dbReference type="Pfam" id="PF01494"/>
    </source>
</evidence>
<dbReference type="Gene3D" id="3.50.50.60">
    <property type="entry name" value="FAD/NAD(P)-binding domain"/>
    <property type="match status" value="1"/>
</dbReference>
<dbReference type="InterPro" id="IPR036188">
    <property type="entry name" value="FAD/NAD-bd_sf"/>
</dbReference>
<accession>A0ABP8MBD7</accession>
<dbReference type="PANTHER" id="PTHR13789:SF309">
    <property type="entry name" value="PUTATIVE (AFU_ORTHOLOGUE AFUA_6G14510)-RELATED"/>
    <property type="match status" value="1"/>
</dbReference>
<dbReference type="RefSeq" id="WP_345240037.1">
    <property type="nucleotide sequence ID" value="NZ_BAABHD010000003.1"/>
</dbReference>
<dbReference type="Proteomes" id="UP001501175">
    <property type="component" value="Unassembled WGS sequence"/>
</dbReference>
<sequence>MKGIIIGGGIGGLTTALALQQRGIDFEVYEQAPDIREVGAGLVMAPNALQVLNRLGLAQDVQQQGWSLADSYITEASGRVIQRVNVGALVNTYSFGIVSIHRGRLQKILLAALPAQRIHTNKRLTTISDTSRQVRVTFADGTVAEGDFLIGADGIRSAVRRNLLGEQPTRYSGQTCWRALVDFPLTDDQQTTAKEYWGRESGLRFGLVPTGPQEVYVYTTAPAPTGQTDKPGDAIPTLLRLFRNFDPLVTTVIEHMQEHRILRADLYDLMTLPTWTQGRVALLGDAAHATTPNLGQGANQAIEDAYAIAACLASHNVPEQAFAQYEAIRKAKADKVVVTSRNIGKAVNLPAWLKPLVFAAMRALPPSVSKRQFDEIFNVEYLKTIVTSSQYHPAPVE</sequence>
<keyword evidence="1" id="KW-0560">Oxidoreductase</keyword>
<dbReference type="Pfam" id="PF01494">
    <property type="entry name" value="FAD_binding_3"/>
    <property type="match status" value="1"/>
</dbReference>